<dbReference type="EMBL" id="LODT01000029">
    <property type="protein sequence ID" value="KYQ92422.1"/>
    <property type="molecule type" value="Genomic_DNA"/>
</dbReference>
<dbReference type="InterPro" id="IPR041123">
    <property type="entry name" value="CRM1_repeat"/>
</dbReference>
<evidence type="ECO:0000256" key="2">
    <source>
        <dbReference type="ARBA" id="ARBA00009466"/>
    </source>
</evidence>
<evidence type="ECO:0000256" key="1">
    <source>
        <dbReference type="ARBA" id="ARBA00004123"/>
    </source>
</evidence>
<keyword evidence="4" id="KW-0509">mRNA transport</keyword>
<dbReference type="InterPro" id="IPR001494">
    <property type="entry name" value="Importin-beta_N"/>
</dbReference>
<evidence type="ECO:0000256" key="6">
    <source>
        <dbReference type="ARBA" id="ARBA00023242"/>
    </source>
</evidence>
<dbReference type="GO" id="GO:0031267">
    <property type="term" value="F:small GTPase binding"/>
    <property type="evidence" value="ECO:0007669"/>
    <property type="project" value="InterPro"/>
</dbReference>
<evidence type="ECO:0000313" key="9">
    <source>
        <dbReference type="EMBL" id="KYQ92422.1"/>
    </source>
</evidence>
<reference evidence="9 10" key="1">
    <citation type="submission" date="2015-12" db="EMBL/GenBank/DDBJ databases">
        <title>Dictyostelia acquired genes for synthesis and detection of signals that induce cell-type specialization by lateral gene transfer from prokaryotes.</title>
        <authorList>
            <person name="Gloeckner G."/>
            <person name="Schaap P."/>
        </authorList>
    </citation>
    <scope>NUCLEOTIDE SEQUENCE [LARGE SCALE GENOMIC DNA]</scope>
    <source>
        <strain evidence="9 10">TK</strain>
    </source>
</reference>
<dbReference type="AlphaFoldDB" id="A0A151ZEN7"/>
<dbReference type="GO" id="GO:0005049">
    <property type="term" value="F:nuclear export signal receptor activity"/>
    <property type="evidence" value="ECO:0007669"/>
    <property type="project" value="InterPro"/>
</dbReference>
<dbReference type="GO" id="GO:0006611">
    <property type="term" value="P:protein export from nucleus"/>
    <property type="evidence" value="ECO:0007669"/>
    <property type="project" value="InterPro"/>
</dbReference>
<dbReference type="SMART" id="SM01102">
    <property type="entry name" value="CRM1_C"/>
    <property type="match status" value="1"/>
</dbReference>
<dbReference type="Gene3D" id="1.25.10.10">
    <property type="entry name" value="Leucine-rich Repeat Variant"/>
    <property type="match status" value="1"/>
</dbReference>
<dbReference type="FunFam" id="1.25.10.10:FF:001255">
    <property type="entry name" value="Exportin 1"/>
    <property type="match status" value="1"/>
</dbReference>
<dbReference type="InterPro" id="IPR013598">
    <property type="entry name" value="Exportin-1/Importin-b-like"/>
</dbReference>
<evidence type="ECO:0000256" key="3">
    <source>
        <dbReference type="ARBA" id="ARBA00022448"/>
    </source>
</evidence>
<dbReference type="InParanoid" id="A0A151ZEN7"/>
<accession>A0A151ZEN7</accession>
<dbReference type="Pfam" id="PF08389">
    <property type="entry name" value="Xpo1"/>
    <property type="match status" value="1"/>
</dbReference>
<dbReference type="SUPFAM" id="SSF48371">
    <property type="entry name" value="ARM repeat"/>
    <property type="match status" value="1"/>
</dbReference>
<dbReference type="Pfam" id="PF18784">
    <property type="entry name" value="CRM1_repeat_2"/>
    <property type="match status" value="1"/>
</dbReference>
<evidence type="ECO:0000259" key="8">
    <source>
        <dbReference type="PROSITE" id="PS50166"/>
    </source>
</evidence>
<keyword evidence="5" id="KW-0653">Protein transport</keyword>
<evidence type="ECO:0000256" key="7">
    <source>
        <dbReference type="ARBA" id="ARBA00073514"/>
    </source>
</evidence>
<dbReference type="InterPro" id="IPR014877">
    <property type="entry name" value="XPO1_C_dom"/>
</dbReference>
<proteinExistence type="inferred from homology"/>
<dbReference type="InterPro" id="IPR011989">
    <property type="entry name" value="ARM-like"/>
</dbReference>
<dbReference type="Pfam" id="PF18777">
    <property type="entry name" value="CRM1_repeat"/>
    <property type="match status" value="1"/>
</dbReference>
<gene>
    <name evidence="9" type="ORF">DLAC_06401</name>
</gene>
<name>A0A151ZEN7_TIELA</name>
<dbReference type="SMART" id="SM00913">
    <property type="entry name" value="IBN_N"/>
    <property type="match status" value="1"/>
</dbReference>
<dbReference type="PROSITE" id="PS50166">
    <property type="entry name" value="IMPORTIN_B_NT"/>
    <property type="match status" value="1"/>
</dbReference>
<dbReference type="GO" id="GO:0005737">
    <property type="term" value="C:cytoplasm"/>
    <property type="evidence" value="ECO:0007669"/>
    <property type="project" value="TreeGrafter"/>
</dbReference>
<comment type="caution">
    <text evidence="9">The sequence shown here is derived from an EMBL/GenBank/DDBJ whole genome shotgun (WGS) entry which is preliminary data.</text>
</comment>
<feature type="domain" description="Importin N-terminal" evidence="8">
    <location>
        <begin position="2"/>
        <end position="68"/>
    </location>
</feature>
<keyword evidence="3" id="KW-0813">Transport</keyword>
<dbReference type="Pfam" id="PF03810">
    <property type="entry name" value="IBN_N"/>
    <property type="match status" value="1"/>
</dbReference>
<keyword evidence="10" id="KW-1185">Reference proteome</keyword>
<organism evidence="9 10">
    <name type="scientific">Tieghemostelium lacteum</name>
    <name type="common">Slime mold</name>
    <name type="synonym">Dictyostelium lacteum</name>
    <dbReference type="NCBI Taxonomy" id="361077"/>
    <lineage>
        <taxon>Eukaryota</taxon>
        <taxon>Amoebozoa</taxon>
        <taxon>Evosea</taxon>
        <taxon>Eumycetozoa</taxon>
        <taxon>Dictyostelia</taxon>
        <taxon>Dictyosteliales</taxon>
        <taxon>Raperosteliaceae</taxon>
        <taxon>Tieghemostelium</taxon>
    </lineage>
</organism>
<evidence type="ECO:0000313" key="10">
    <source>
        <dbReference type="Proteomes" id="UP000076078"/>
    </source>
</evidence>
<evidence type="ECO:0000256" key="4">
    <source>
        <dbReference type="ARBA" id="ARBA00022816"/>
    </source>
</evidence>
<dbReference type="PANTHER" id="PTHR11223">
    <property type="entry name" value="EXPORTIN 1/5"/>
    <property type="match status" value="1"/>
</dbReference>
<dbReference type="GO" id="GO:0000055">
    <property type="term" value="P:ribosomal large subunit export from nucleus"/>
    <property type="evidence" value="ECO:0007669"/>
    <property type="project" value="TreeGrafter"/>
</dbReference>
<dbReference type="GO" id="GO:0051028">
    <property type="term" value="P:mRNA transport"/>
    <property type="evidence" value="ECO:0007669"/>
    <property type="project" value="UniProtKB-KW"/>
</dbReference>
<dbReference type="GO" id="GO:0000056">
    <property type="term" value="P:ribosomal small subunit export from nucleus"/>
    <property type="evidence" value="ECO:0007669"/>
    <property type="project" value="TreeGrafter"/>
</dbReference>
<comment type="subcellular location">
    <subcellularLocation>
        <location evidence="1">Nucleus</location>
    </subcellularLocation>
</comment>
<dbReference type="OrthoDB" id="27218at2759"/>
<dbReference type="InterPro" id="IPR041235">
    <property type="entry name" value="Exp1_repeat_2"/>
</dbReference>
<comment type="similarity">
    <text evidence="2">Belongs to the exportin family.</text>
</comment>
<sequence>MALTILKKFQDHADAWTKVDQILEFAQNKDTKFFALVILESLIKYRWKSLPREQCEGIKTYIVSLIIKLSSDPNLFAREKMLINKLNIIFVQILKQEWPNYWGSFIPEIVSSSKTNETLCENNMNILKILSEEIFDFSEEQMTQAKIQNLKTNFEKEFSLINELCQYILEKATKASLVKATLITLQKFLNWIPLHYIFATPMGSQNAEPSALLNLLLFKYLPEPHFRTETLKCLIEIGSLTLTSTHDNAFIIIINQVMTQMKQIKPDPTKIPEQYEDGDPNEQNFIHALTLFLTGFFRAHIKTMENPQNVPFLKLGHEILVSISSVDDIEIFKICLEYWNFLSSTLYADINTYTTLLNSPPRVQLYKTILVKVRVVLIDKMAKPEEVIVVQDENGNAVRELTKDTDSLTLYESMRETLIFLTNLDAENTQQIMLDKLNSLIAYKEWSCAKLNTLCWAIGSISGAQSKEQEKRFLVTVIKELLELCQIKRGKDNKAIIASDIMYIVGQYPRFLKDHWKFLKTVVNKLFEFMHESHPGVQDMACDTFLKISKQCKRKFVIQQLDESQPFINELLINLLVIVQDLEAPQIQTFYEAVGYMIGAVPDHATRDKLVGALMEQPNQQWFFIMSQASASVENLFIIDSIRSLVNILKINHRVAMALGNAYLSQMTKIYLDLLNVYRTYSDYISKKPEIYRHTIGQAMRTVKKETLKLLETFVDKTEDKGSIYANFTPHLLNAILGDYQTNIPEVRDPEVLSLLTVLITSLKTHIYPDVTKILEAVFECTLGMITKNFEDYPYHRINFFNLIRAINTNAFQVFHNLQPAQFKLLIDCIIWAFKHTERNISETGLHILKEMIENVSKDINVANQFFPTYYVSLLNDVLFILTDSLHKSGFLLQCEILKTLFQIVENGICTVPLFDLSQNPGINTNSEYVKTVTGRYLESFPNLTKPQILSIVNRFFERIHGNPDDFKNTVRDFLIQLKEFQGSDNVELYQQERELEKQENFRKAQTIPGLVKQDYNVDMGDN</sequence>
<evidence type="ECO:0000256" key="5">
    <source>
        <dbReference type="ARBA" id="ARBA00022927"/>
    </source>
</evidence>
<dbReference type="InterPro" id="IPR040485">
    <property type="entry name" value="XPO1_repeat_3"/>
</dbReference>
<protein>
    <recommendedName>
        <fullName evidence="7">Exportin-1</fullName>
    </recommendedName>
</protein>
<dbReference type="Pfam" id="PF08767">
    <property type="entry name" value="CRM1_C"/>
    <property type="match status" value="1"/>
</dbReference>
<dbReference type="InterPro" id="IPR045065">
    <property type="entry name" value="XPO1/5"/>
</dbReference>
<dbReference type="Proteomes" id="UP000076078">
    <property type="component" value="Unassembled WGS sequence"/>
</dbReference>
<keyword evidence="6" id="KW-0539">Nucleus</keyword>
<dbReference type="Pfam" id="PF18787">
    <property type="entry name" value="CRM1_repeat_3"/>
    <property type="match status" value="1"/>
</dbReference>
<dbReference type="FunCoup" id="A0A151ZEN7">
    <property type="interactions" value="1454"/>
</dbReference>
<dbReference type="InterPro" id="IPR016024">
    <property type="entry name" value="ARM-type_fold"/>
</dbReference>
<dbReference type="OMA" id="WAFKHNN"/>
<dbReference type="GO" id="GO:0005634">
    <property type="term" value="C:nucleus"/>
    <property type="evidence" value="ECO:0007669"/>
    <property type="project" value="UniProtKB-SubCell"/>
</dbReference>
<dbReference type="PANTHER" id="PTHR11223:SF2">
    <property type="entry name" value="EXPORTIN-1"/>
    <property type="match status" value="1"/>
</dbReference>
<dbReference type="STRING" id="361077.A0A151ZEN7"/>